<evidence type="ECO:0000313" key="2">
    <source>
        <dbReference type="EMBL" id="KAF7337973.1"/>
    </source>
</evidence>
<proteinExistence type="predicted"/>
<dbReference type="AlphaFoldDB" id="A0A8H6XBG0"/>
<dbReference type="InterPro" id="IPR032675">
    <property type="entry name" value="LRR_dom_sf"/>
</dbReference>
<dbReference type="OrthoDB" id="3365698at2759"/>
<name>A0A8H6XBG0_9AGAR</name>
<dbReference type="Pfam" id="PF12937">
    <property type="entry name" value="F-box-like"/>
    <property type="match status" value="1"/>
</dbReference>
<evidence type="ECO:0000313" key="3">
    <source>
        <dbReference type="Proteomes" id="UP000620124"/>
    </source>
</evidence>
<sequence length="479" mass="53974">MDSSLSSSSPAPDSATSFEQGVRSLIWESEANLQAIDAEIAHLHSLIATQYRRREIELNEIASLRAKIAPIRKLPVELLAEIFVLSLETDSSQFCVSHVSHYWRRVAHSTPSLWQRLALQPPDELTQDYLDVTKAWIDHSSPLPLSLRIRPSGYNSHTTSLMSVLLSAAHRWKKLETTPEVIDYFPSVPTDAFASLEEVRFERSYPHTPPTPHLQIRAFSIAPQLRSFSNLDVGGDHFATYHMPWKQLAELQLCDMASTCRSILRACENVETVRVEAQDVADMVALSSQTLPFLKTLHVSFEAANVAATFLDSLALPTLRTLTIDIWFAHWFPGTFTRFQLRSPNIRTLTLKRAALTSAELIDVLRRAPSLNHLALLECPEAVDDQLFDALQVGFNFPPLVPRLVALAINPTDDNVFSSGAVCRMVRSRWWSDDQSSALAMQPPVARLEKLQISRCFITHYGLRYDLLDCRDQGFDLQS</sequence>
<dbReference type="Gene3D" id="1.20.1280.50">
    <property type="match status" value="1"/>
</dbReference>
<dbReference type="InterPro" id="IPR001810">
    <property type="entry name" value="F-box_dom"/>
</dbReference>
<dbReference type="EMBL" id="JACAZI010000021">
    <property type="protein sequence ID" value="KAF7337973.1"/>
    <property type="molecule type" value="Genomic_DNA"/>
</dbReference>
<dbReference type="Gene3D" id="3.80.10.10">
    <property type="entry name" value="Ribonuclease Inhibitor"/>
    <property type="match status" value="1"/>
</dbReference>
<keyword evidence="3" id="KW-1185">Reference proteome</keyword>
<reference evidence="2" key="1">
    <citation type="submission" date="2020-05" db="EMBL/GenBank/DDBJ databases">
        <title>Mycena genomes resolve the evolution of fungal bioluminescence.</title>
        <authorList>
            <person name="Tsai I.J."/>
        </authorList>
    </citation>
    <scope>NUCLEOTIDE SEQUENCE</scope>
    <source>
        <strain evidence="2">CCC161011</strain>
    </source>
</reference>
<dbReference type="SUPFAM" id="SSF81383">
    <property type="entry name" value="F-box domain"/>
    <property type="match status" value="1"/>
</dbReference>
<dbReference type="SUPFAM" id="SSF52047">
    <property type="entry name" value="RNI-like"/>
    <property type="match status" value="1"/>
</dbReference>
<gene>
    <name evidence="2" type="ORF">MVEN_02020900</name>
</gene>
<organism evidence="2 3">
    <name type="scientific">Mycena venus</name>
    <dbReference type="NCBI Taxonomy" id="2733690"/>
    <lineage>
        <taxon>Eukaryota</taxon>
        <taxon>Fungi</taxon>
        <taxon>Dikarya</taxon>
        <taxon>Basidiomycota</taxon>
        <taxon>Agaricomycotina</taxon>
        <taxon>Agaricomycetes</taxon>
        <taxon>Agaricomycetidae</taxon>
        <taxon>Agaricales</taxon>
        <taxon>Marasmiineae</taxon>
        <taxon>Mycenaceae</taxon>
        <taxon>Mycena</taxon>
    </lineage>
</organism>
<accession>A0A8H6XBG0</accession>
<dbReference type="Proteomes" id="UP000620124">
    <property type="component" value="Unassembled WGS sequence"/>
</dbReference>
<feature type="domain" description="F-box" evidence="1">
    <location>
        <begin position="72"/>
        <end position="119"/>
    </location>
</feature>
<dbReference type="InterPro" id="IPR036047">
    <property type="entry name" value="F-box-like_dom_sf"/>
</dbReference>
<protein>
    <submittedName>
        <fullName evidence="2">F-box domain-containing protein</fullName>
    </submittedName>
</protein>
<comment type="caution">
    <text evidence="2">The sequence shown here is derived from an EMBL/GenBank/DDBJ whole genome shotgun (WGS) entry which is preliminary data.</text>
</comment>
<evidence type="ECO:0000259" key="1">
    <source>
        <dbReference type="Pfam" id="PF12937"/>
    </source>
</evidence>